<gene>
    <name evidence="1" type="ORF">DSO57_1031402</name>
</gene>
<sequence>MKGINWSEVGVEILNAWNQCHCFGPCLVASQSSSNKSAEYKKSLAKYLNEDASHENFGDEDISQSGLVDKKESTRLLNEDASYENYGGEEGTQIPVSSDDEADIDDFNALVNRVSQSSESSLGPISTSNSYPTEEEGVSRSKCTTEDRTLNQRYRELLEENYGDGLDDIKLKHSSELYSLADEAYLIALDFHNSQKARAEHFTNALSLIQKATPLKAMHSFRYLVDDFKFNLKQIYTDSVYGFDVIFSHAHRRITEFMPKYATQQPHNTTSQSVMAFFNAITNIEIKHAKLIESMSSSNRNLTRKVAAWHQSALLELIPYPLDQENILLNPLSFDS</sequence>
<name>A0ACC2ULB0_9FUNG</name>
<proteinExistence type="predicted"/>
<keyword evidence="2" id="KW-1185">Reference proteome</keyword>
<comment type="caution">
    <text evidence="1">The sequence shown here is derived from an EMBL/GenBank/DDBJ whole genome shotgun (WGS) entry which is preliminary data.</text>
</comment>
<reference evidence="1" key="1">
    <citation type="submission" date="2022-04" db="EMBL/GenBank/DDBJ databases">
        <title>Genome of the entomopathogenic fungus Entomophthora muscae.</title>
        <authorList>
            <person name="Elya C."/>
            <person name="Lovett B.R."/>
            <person name="Lee E."/>
            <person name="Macias A.M."/>
            <person name="Hajek A.E."/>
            <person name="De Bivort B.L."/>
            <person name="Kasson M.T."/>
            <person name="De Fine Licht H.H."/>
            <person name="Stajich J.E."/>
        </authorList>
    </citation>
    <scope>NUCLEOTIDE SEQUENCE</scope>
    <source>
        <strain evidence="1">Berkeley</strain>
    </source>
</reference>
<evidence type="ECO:0000313" key="1">
    <source>
        <dbReference type="EMBL" id="KAJ9087618.1"/>
    </source>
</evidence>
<accession>A0ACC2ULB0</accession>
<evidence type="ECO:0000313" key="2">
    <source>
        <dbReference type="Proteomes" id="UP001165960"/>
    </source>
</evidence>
<protein>
    <submittedName>
        <fullName evidence="1">Uncharacterized protein</fullName>
    </submittedName>
</protein>
<organism evidence="1 2">
    <name type="scientific">Entomophthora muscae</name>
    <dbReference type="NCBI Taxonomy" id="34485"/>
    <lineage>
        <taxon>Eukaryota</taxon>
        <taxon>Fungi</taxon>
        <taxon>Fungi incertae sedis</taxon>
        <taxon>Zoopagomycota</taxon>
        <taxon>Entomophthoromycotina</taxon>
        <taxon>Entomophthoromycetes</taxon>
        <taxon>Entomophthorales</taxon>
        <taxon>Entomophthoraceae</taxon>
        <taxon>Entomophthora</taxon>
    </lineage>
</organism>
<dbReference type="EMBL" id="QTSX02000225">
    <property type="protein sequence ID" value="KAJ9087618.1"/>
    <property type="molecule type" value="Genomic_DNA"/>
</dbReference>
<dbReference type="Proteomes" id="UP001165960">
    <property type="component" value="Unassembled WGS sequence"/>
</dbReference>